<name>A0A397SZC0_9GLOM</name>
<accession>A0A397SZC0</accession>
<dbReference type="PANTHER" id="PTHR23430">
    <property type="entry name" value="HISTONE H2A"/>
    <property type="match status" value="1"/>
</dbReference>
<comment type="caution">
    <text evidence="1">The sequence shown here is derived from an EMBL/GenBank/DDBJ whole genome shotgun (WGS) entry which is preliminary data.</text>
</comment>
<evidence type="ECO:0008006" key="3">
    <source>
        <dbReference type="Google" id="ProtNLM"/>
    </source>
</evidence>
<keyword evidence="2" id="KW-1185">Reference proteome</keyword>
<dbReference type="PRINTS" id="PR00620">
    <property type="entry name" value="HISTONEH2A"/>
</dbReference>
<evidence type="ECO:0000313" key="1">
    <source>
        <dbReference type="EMBL" id="RIA90389.1"/>
    </source>
</evidence>
<dbReference type="SUPFAM" id="SSF47113">
    <property type="entry name" value="Histone-fold"/>
    <property type="match status" value="1"/>
</dbReference>
<reference evidence="1 2" key="1">
    <citation type="submission" date="2018-06" db="EMBL/GenBank/DDBJ databases">
        <title>Comparative genomics reveals the genomic features of Rhizophagus irregularis, R. cerebriforme, R. diaphanum and Gigaspora rosea, and their symbiotic lifestyle signature.</title>
        <authorList>
            <person name="Morin E."/>
            <person name="San Clemente H."/>
            <person name="Chen E.C.H."/>
            <person name="De La Providencia I."/>
            <person name="Hainaut M."/>
            <person name="Kuo A."/>
            <person name="Kohler A."/>
            <person name="Murat C."/>
            <person name="Tang N."/>
            <person name="Roy S."/>
            <person name="Loubradou J."/>
            <person name="Henrissat B."/>
            <person name="Grigoriev I.V."/>
            <person name="Corradi N."/>
            <person name="Roux C."/>
            <person name="Martin F.M."/>
        </authorList>
    </citation>
    <scope>NUCLEOTIDE SEQUENCE [LARGE SCALE GENOMIC DNA]</scope>
    <source>
        <strain evidence="1 2">DAOM 227022</strain>
    </source>
</reference>
<dbReference type="Gene3D" id="1.10.20.10">
    <property type="entry name" value="Histone, subunit A"/>
    <property type="match status" value="1"/>
</dbReference>
<evidence type="ECO:0000313" key="2">
    <source>
        <dbReference type="Proteomes" id="UP000265703"/>
    </source>
</evidence>
<dbReference type="GO" id="GO:0003677">
    <property type="term" value="F:DNA binding"/>
    <property type="evidence" value="ECO:0007669"/>
    <property type="project" value="InterPro"/>
</dbReference>
<sequence>MKRCNTKSTTLIFLAAVIKYLIAEILELSEVTRNNKKLRIIPHYIQLAICKDNELSQLLRKMLYQTFMKVC</sequence>
<dbReference type="STRING" id="658196.A0A397SZC0"/>
<dbReference type="InterPro" id="IPR002119">
    <property type="entry name" value="Histone_H2A"/>
</dbReference>
<dbReference type="GO" id="GO:0030527">
    <property type="term" value="F:structural constituent of chromatin"/>
    <property type="evidence" value="ECO:0007669"/>
    <property type="project" value="InterPro"/>
</dbReference>
<dbReference type="InterPro" id="IPR009072">
    <property type="entry name" value="Histone-fold"/>
</dbReference>
<dbReference type="GO" id="GO:0000786">
    <property type="term" value="C:nucleosome"/>
    <property type="evidence" value="ECO:0007669"/>
    <property type="project" value="InterPro"/>
</dbReference>
<dbReference type="GO" id="GO:0046982">
    <property type="term" value="F:protein heterodimerization activity"/>
    <property type="evidence" value="ECO:0007669"/>
    <property type="project" value="InterPro"/>
</dbReference>
<proteinExistence type="predicted"/>
<dbReference type="EMBL" id="QKYT01000183">
    <property type="protein sequence ID" value="RIA90389.1"/>
    <property type="molecule type" value="Genomic_DNA"/>
</dbReference>
<protein>
    <recommendedName>
        <fullName evidence="3">Histone H2A</fullName>
    </recommendedName>
</protein>
<organism evidence="1 2">
    <name type="scientific">Glomus cerebriforme</name>
    <dbReference type="NCBI Taxonomy" id="658196"/>
    <lineage>
        <taxon>Eukaryota</taxon>
        <taxon>Fungi</taxon>
        <taxon>Fungi incertae sedis</taxon>
        <taxon>Mucoromycota</taxon>
        <taxon>Glomeromycotina</taxon>
        <taxon>Glomeromycetes</taxon>
        <taxon>Glomerales</taxon>
        <taxon>Glomeraceae</taxon>
        <taxon>Glomus</taxon>
    </lineage>
</organism>
<dbReference type="OrthoDB" id="9421954at2759"/>
<dbReference type="AlphaFoldDB" id="A0A397SZC0"/>
<gene>
    <name evidence="1" type="ORF">C1645_693602</name>
</gene>
<dbReference type="Proteomes" id="UP000265703">
    <property type="component" value="Unassembled WGS sequence"/>
</dbReference>